<proteinExistence type="inferred from homology"/>
<dbReference type="GO" id="GO:0005524">
    <property type="term" value="F:ATP binding"/>
    <property type="evidence" value="ECO:0007669"/>
    <property type="project" value="UniProtKB-KW"/>
</dbReference>
<dbReference type="GO" id="GO:0000723">
    <property type="term" value="P:telomere maintenance"/>
    <property type="evidence" value="ECO:0007669"/>
    <property type="project" value="InterPro"/>
</dbReference>
<feature type="domain" description="DNA helicase Pif1-like DEAD-box helicase" evidence="3">
    <location>
        <begin position="1445"/>
        <end position="1586"/>
    </location>
</feature>
<keyword evidence="1" id="KW-0547">Nucleotide-binding</keyword>
<dbReference type="Pfam" id="PF14214">
    <property type="entry name" value="Helitron_like_N"/>
    <property type="match status" value="1"/>
</dbReference>
<dbReference type="SUPFAM" id="SSF52540">
    <property type="entry name" value="P-loop containing nucleoside triphosphate hydrolases"/>
    <property type="match status" value="1"/>
</dbReference>
<gene>
    <name evidence="6" type="ORF">B0J13DRAFT_662072</name>
</gene>
<dbReference type="GO" id="GO:0016787">
    <property type="term" value="F:hydrolase activity"/>
    <property type="evidence" value="ECO:0007669"/>
    <property type="project" value="UniProtKB-KW"/>
</dbReference>
<evidence type="ECO:0000259" key="5">
    <source>
        <dbReference type="Pfam" id="PF20209"/>
    </source>
</evidence>
<dbReference type="InterPro" id="IPR010285">
    <property type="entry name" value="DNA_helicase_pif1-like_DEAD"/>
</dbReference>
<dbReference type="Proteomes" id="UP000717696">
    <property type="component" value="Unassembled WGS sequence"/>
</dbReference>
<dbReference type="InterPro" id="IPR025476">
    <property type="entry name" value="Helitron_helicase-like"/>
</dbReference>
<evidence type="ECO:0000256" key="1">
    <source>
        <dbReference type="RuleBase" id="RU363044"/>
    </source>
</evidence>
<dbReference type="PANTHER" id="PTHR47642">
    <property type="entry name" value="ATP-DEPENDENT DNA HELICASE"/>
    <property type="match status" value="1"/>
</dbReference>
<feature type="domain" description="DUF6570" evidence="5">
    <location>
        <begin position="185"/>
        <end position="327"/>
    </location>
</feature>
<dbReference type="EC" id="5.6.2.3" evidence="1"/>
<dbReference type="InterPro" id="IPR027417">
    <property type="entry name" value="P-loop_NTPase"/>
</dbReference>
<organism evidence="6 7">
    <name type="scientific">Dactylonectria estremocensis</name>
    <dbReference type="NCBI Taxonomy" id="1079267"/>
    <lineage>
        <taxon>Eukaryota</taxon>
        <taxon>Fungi</taxon>
        <taxon>Dikarya</taxon>
        <taxon>Ascomycota</taxon>
        <taxon>Pezizomycotina</taxon>
        <taxon>Sordariomycetes</taxon>
        <taxon>Hypocreomycetidae</taxon>
        <taxon>Hypocreales</taxon>
        <taxon>Nectriaceae</taxon>
        <taxon>Dactylonectria</taxon>
    </lineage>
</organism>
<comment type="similarity">
    <text evidence="1">Belongs to the helicase family.</text>
</comment>
<comment type="catalytic activity">
    <reaction evidence="1">
        <text>ATP + H2O = ADP + phosphate + H(+)</text>
        <dbReference type="Rhea" id="RHEA:13065"/>
        <dbReference type="ChEBI" id="CHEBI:15377"/>
        <dbReference type="ChEBI" id="CHEBI:15378"/>
        <dbReference type="ChEBI" id="CHEBI:30616"/>
        <dbReference type="ChEBI" id="CHEBI:43474"/>
        <dbReference type="ChEBI" id="CHEBI:456216"/>
        <dbReference type="EC" id="5.6.2.3"/>
    </reaction>
</comment>
<keyword evidence="1" id="KW-0227">DNA damage</keyword>
<evidence type="ECO:0000313" key="7">
    <source>
        <dbReference type="Proteomes" id="UP000717696"/>
    </source>
</evidence>
<evidence type="ECO:0000256" key="2">
    <source>
        <dbReference type="SAM" id="MobiDB-lite"/>
    </source>
</evidence>
<dbReference type="GO" id="GO:0043139">
    <property type="term" value="F:5'-3' DNA helicase activity"/>
    <property type="evidence" value="ECO:0007669"/>
    <property type="project" value="UniProtKB-EC"/>
</dbReference>
<keyword evidence="1" id="KW-0233">DNA recombination</keyword>
<keyword evidence="1 6" id="KW-0347">Helicase</keyword>
<feature type="region of interest" description="Disordered" evidence="2">
    <location>
        <begin position="1224"/>
        <end position="1251"/>
    </location>
</feature>
<dbReference type="InterPro" id="IPR051055">
    <property type="entry name" value="PIF1_helicase"/>
</dbReference>
<comment type="cofactor">
    <cofactor evidence="1">
        <name>Mg(2+)</name>
        <dbReference type="ChEBI" id="CHEBI:18420"/>
    </cofactor>
</comment>
<protein>
    <recommendedName>
        <fullName evidence="1">ATP-dependent DNA helicase</fullName>
        <ecNumber evidence="1">5.6.2.3</ecNumber>
    </recommendedName>
</protein>
<accession>A0A9P9I805</accession>
<evidence type="ECO:0000259" key="3">
    <source>
        <dbReference type="Pfam" id="PF05970"/>
    </source>
</evidence>
<feature type="compositionally biased region" description="Basic residues" evidence="2">
    <location>
        <begin position="1"/>
        <end position="10"/>
    </location>
</feature>
<feature type="domain" description="Helitron helicase-like" evidence="4">
    <location>
        <begin position="545"/>
        <end position="761"/>
    </location>
</feature>
<dbReference type="InterPro" id="IPR046700">
    <property type="entry name" value="DUF6570"/>
</dbReference>
<evidence type="ECO:0000259" key="4">
    <source>
        <dbReference type="Pfam" id="PF14214"/>
    </source>
</evidence>
<dbReference type="GO" id="GO:0006281">
    <property type="term" value="P:DNA repair"/>
    <property type="evidence" value="ECO:0007669"/>
    <property type="project" value="UniProtKB-KW"/>
</dbReference>
<dbReference type="Pfam" id="PF20209">
    <property type="entry name" value="DUF6570"/>
    <property type="match status" value="1"/>
</dbReference>
<keyword evidence="7" id="KW-1185">Reference proteome</keyword>
<keyword evidence="1" id="KW-0234">DNA repair</keyword>
<dbReference type="Gene3D" id="3.40.50.300">
    <property type="entry name" value="P-loop containing nucleotide triphosphate hydrolases"/>
    <property type="match status" value="1"/>
</dbReference>
<keyword evidence="1" id="KW-0067">ATP-binding</keyword>
<feature type="region of interest" description="Disordered" evidence="2">
    <location>
        <begin position="1"/>
        <end position="47"/>
    </location>
</feature>
<sequence>MTPSLKRRGPRPGTAYRIRRKHTRPVPTEKDARVGQPARPAAPSIFPIVDTPASPLFQERKKSLHEVLKAMDERWEQRVRDSAGHTWSEPRPRELELETVCGFYNKMHDENTMELTHCVVCYEQKASVDVSDWKWTVFEPLYRQAETRLTRQDREHFACRQCFPREGPDGFSVCQDCSHALEAAKLPRACQVNNLGLGCVHRYPAALRDLTPMEERLIGLYIPCGWITKFQIDIEKATNGRYRKHKKGHITVFPNDVENLVSKVLPHPMMNELERIHVCFVAPRKPVPTDIAWMMSVRPQRLKGALTWLKRYNPLFRDICISEENLRSWGDWCSGTEVPQAIFDSMVLYELSAEDQIRTGYYVSAVERGRAEQPIRTVEEVLAMLEDCEDDAVRQENESNARLGGLQGRHLQREELDLRHIEEELIEMVSTGMLGLDETADHGPRERLQWVQASLDQTDGGHRGKKRRRSEGGIGYFTGTTEPFIINQRGEEYVDSNDPDFFPKTFPCLFPWGRGGPKLAEDVGVGFTGVYSSCGQDRNFTLRSWARLVLQRHGGLFATHPAFPFLIYNMLVRSENRRISYIRMQKRSFARVEQILRALTASEIEAAEEEYRQTRTTTNEDVSFLLRELSAFGHGQHMSNEERLGHRRKINSLSLLLGMKTIWFTLNPNDLTNEVNMKLTAYRAVSGELARQLVDQFRKHIGRVQHVVRDPVSSAKFFDREIHLFFQHCVRVGGPSIFGKVSGYYGCVETNERGAEHLHGFLWLDANVEMPTVLDDMQDDGAYAEQVCRYLDTLVSECCDERGAKRYRRWDSVFRDISDIVNDADKLADVFESEANWVAHRCQMHSCGATCVKYSFKEKDRTRKQHPCRFRAPWALREQTEFTPSGLLHVKRNHSRISRFNKALAVALRHNHDIRLLVTVTSSLAMSYYATNYATKLDTPLWKRAALMKTVWERMSADVGAEGQVAHDDEAPRATQVNNKARQFLARTANQIFTSRELSAVEVCSRLLGHPNHYSSVERWQSIHLNTLYWAVFRRWRGLQDAAGPEARLRAAPETINIAQSGVHLPLLEAYAGRGALLEDLCFYDYASVIQVRRVGKRTNVDKPQYFPFDQDLVNGEGWIQELLKAGAQYVPVLTGPLNHDLDKLDPGYYQRTAVVLLALFVPWQRFTRLDELYGYRYASGEYPSVKDVWQKLSEAIPDRVKGVVNNIQLLHKSAEDAKKDAALWASRSEGDEEKEHEPAEEGIAPGTSWRPQNTDLRYTFHDAVYNLHGDQGVAKDFPALARLLQALERASFSDPEPDPWRADTQSEYQAIVKTMTKREIGMVRAAQLRLHRARVLAIEGDDEVGEDKNGDEAGFGLGDDQYLFPPIPAPNLTPAPAHTWVDIAPGSSFLLVGNMIGKQRTLNRMQKIALGLICEAMDRAEEVSDIAADGNEGHTVWEQPPQHLQYIGGSGGTGKSWLIGTLKEVFAAKGSSKRIVITATSGTAAAGIGGNTIHSALGLAFKDQDGAAMESLPSANLDRSRQRWRRRDVLVVDEVSMLGLKTLYEVDHKLRALRGFPDRPFGGIPVVVFTGDFLQFGPVLQKGLLSRVDPSDNGKGLRNLSDRATQYRWQQIQAKTTWELFTNVVILEEQKRAEGDEELIGLLERIRTGRQTAADLDKLNSRYIPDEKLDFTGGRRAIIPLNRHRWDLTLCAALAFGEEHGRKVSLFMSDHQWKTRVPSEEEMEAVVLLGDDAQLPIPGIFPYVEGMPVIVNQNKYLGLKVVNGAEFTAAGVVADGEVEERVIHDRLSVFLGPPSGILLQSQDTEGLAFPHIPPRTLMLGTETVQLDKEKHGKYVCPRLAAKREFKMGLTRTGLPCTPGFALTDYKAQSKTLEKVLLGLYGRKGTKGYPSMEKCDVLSLEHFEQARMYPELIEGVDRLKELARQTVERFEVRHGKQG</sequence>
<dbReference type="Pfam" id="PF05970">
    <property type="entry name" value="PIF1"/>
    <property type="match status" value="1"/>
</dbReference>
<name>A0A9P9I805_9HYPO</name>
<dbReference type="GO" id="GO:0006310">
    <property type="term" value="P:DNA recombination"/>
    <property type="evidence" value="ECO:0007669"/>
    <property type="project" value="UniProtKB-KW"/>
</dbReference>
<dbReference type="OrthoDB" id="5025761at2759"/>
<evidence type="ECO:0000313" key="6">
    <source>
        <dbReference type="EMBL" id="KAH7110387.1"/>
    </source>
</evidence>
<keyword evidence="1" id="KW-0378">Hydrolase</keyword>
<comment type="caution">
    <text evidence="6">The sequence shown here is derived from an EMBL/GenBank/DDBJ whole genome shotgun (WGS) entry which is preliminary data.</text>
</comment>
<reference evidence="6" key="1">
    <citation type="journal article" date="2021" name="Nat. Commun.">
        <title>Genetic determinants of endophytism in the Arabidopsis root mycobiome.</title>
        <authorList>
            <person name="Mesny F."/>
            <person name="Miyauchi S."/>
            <person name="Thiergart T."/>
            <person name="Pickel B."/>
            <person name="Atanasova L."/>
            <person name="Karlsson M."/>
            <person name="Huettel B."/>
            <person name="Barry K.W."/>
            <person name="Haridas S."/>
            <person name="Chen C."/>
            <person name="Bauer D."/>
            <person name="Andreopoulos W."/>
            <person name="Pangilinan J."/>
            <person name="LaButti K."/>
            <person name="Riley R."/>
            <person name="Lipzen A."/>
            <person name="Clum A."/>
            <person name="Drula E."/>
            <person name="Henrissat B."/>
            <person name="Kohler A."/>
            <person name="Grigoriev I.V."/>
            <person name="Martin F.M."/>
            <person name="Hacquard S."/>
        </authorList>
    </citation>
    <scope>NUCLEOTIDE SEQUENCE</scope>
    <source>
        <strain evidence="6">MPI-CAGE-AT-0021</strain>
    </source>
</reference>
<dbReference type="EMBL" id="JAGMUU010000064">
    <property type="protein sequence ID" value="KAH7110387.1"/>
    <property type="molecule type" value="Genomic_DNA"/>
</dbReference>